<sequence>MTDLGGVAVFLDFDGTITVRDTSEHLLERLAAGDWRLPGDRYRRGELTGRQCLEEEWAMLPHDADLLLATAREVPLDPGFASLTAELRAAGATVTVVSDGYGIRVHEECAPLGLTALTARVRDGELSFPHSAADCPCASCGTCKVLPILRAKRQGRPTVMVGDGTSDRRAALVADRVLAKNGLADWCADEGVAHTPFDNLTDVRRILLAPTPVPPATESRDGS</sequence>
<reference evidence="1 2" key="1">
    <citation type="submission" date="2021-01" db="EMBL/GenBank/DDBJ databases">
        <title>Whole genome shotgun sequence of Plantactinospora mayteni NBRC 109088.</title>
        <authorList>
            <person name="Komaki H."/>
            <person name="Tamura T."/>
        </authorList>
    </citation>
    <scope>NUCLEOTIDE SEQUENCE [LARGE SCALE GENOMIC DNA]</scope>
    <source>
        <strain evidence="1 2">NBRC 109088</strain>
    </source>
</reference>
<dbReference type="Proteomes" id="UP000621500">
    <property type="component" value="Unassembled WGS sequence"/>
</dbReference>
<evidence type="ECO:0000313" key="1">
    <source>
        <dbReference type="EMBL" id="GIG93513.1"/>
    </source>
</evidence>
<organism evidence="1 2">
    <name type="scientific">Plantactinospora mayteni</name>
    <dbReference type="NCBI Taxonomy" id="566021"/>
    <lineage>
        <taxon>Bacteria</taxon>
        <taxon>Bacillati</taxon>
        <taxon>Actinomycetota</taxon>
        <taxon>Actinomycetes</taxon>
        <taxon>Micromonosporales</taxon>
        <taxon>Micromonosporaceae</taxon>
        <taxon>Plantactinospora</taxon>
    </lineage>
</organism>
<comment type="caution">
    <text evidence="1">The sequence shown here is derived from an EMBL/GenBank/DDBJ whole genome shotgun (WGS) entry which is preliminary data.</text>
</comment>
<keyword evidence="2" id="KW-1185">Reference proteome</keyword>
<accession>A0ABQ4EFK9</accession>
<dbReference type="SUPFAM" id="SSF56784">
    <property type="entry name" value="HAD-like"/>
    <property type="match status" value="1"/>
</dbReference>
<dbReference type="InterPro" id="IPR023214">
    <property type="entry name" value="HAD_sf"/>
</dbReference>
<dbReference type="Gene3D" id="3.40.50.1000">
    <property type="entry name" value="HAD superfamily/HAD-like"/>
    <property type="match status" value="1"/>
</dbReference>
<evidence type="ECO:0000313" key="2">
    <source>
        <dbReference type="Proteomes" id="UP000621500"/>
    </source>
</evidence>
<name>A0ABQ4EFK9_9ACTN</name>
<dbReference type="Pfam" id="PF12710">
    <property type="entry name" value="HAD"/>
    <property type="match status" value="1"/>
</dbReference>
<dbReference type="RefSeq" id="WP_203855199.1">
    <property type="nucleotide sequence ID" value="NZ_BAAAZQ010000003.1"/>
</dbReference>
<proteinExistence type="predicted"/>
<dbReference type="InterPro" id="IPR036412">
    <property type="entry name" value="HAD-like_sf"/>
</dbReference>
<protein>
    <submittedName>
        <fullName evidence="1">2,3-diketo-5-methylthio-1-phosphopentane phosphatase</fullName>
    </submittedName>
</protein>
<dbReference type="Gene3D" id="3.90.1470.20">
    <property type="match status" value="1"/>
</dbReference>
<gene>
    <name evidence="1" type="ORF">Pma05_00860</name>
</gene>
<dbReference type="EMBL" id="BONX01000001">
    <property type="protein sequence ID" value="GIG93513.1"/>
    <property type="molecule type" value="Genomic_DNA"/>
</dbReference>
<dbReference type="NCBIfam" id="TIGR01488">
    <property type="entry name" value="HAD-SF-IB"/>
    <property type="match status" value="1"/>
</dbReference>